<sequence length="88" mass="9451">MRALAEFTMRGRMQATLAVAGSAVVPLLFWLSAAAGSLVLLRRGFGDAFGVLAWAVLPAMFWWYLGDPSILLVLLGTLTLAQILRAST</sequence>
<evidence type="ECO:0000313" key="2">
    <source>
        <dbReference type="EMBL" id="MUP44019.1"/>
    </source>
</evidence>
<feature type="transmembrane region" description="Helical" evidence="1">
    <location>
        <begin position="70"/>
        <end position="87"/>
    </location>
</feature>
<accession>A0A7K1LT77</accession>
<name>A0A7K1LT77_9FLAO</name>
<keyword evidence="1" id="KW-0472">Membrane</keyword>
<dbReference type="EMBL" id="VJVW01000088">
    <property type="protein sequence ID" value="MUP44019.1"/>
    <property type="molecule type" value="Genomic_DNA"/>
</dbReference>
<dbReference type="AlphaFoldDB" id="A0A7K1LT77"/>
<protein>
    <submittedName>
        <fullName evidence="2">Uncharacterized protein</fullName>
    </submittedName>
</protein>
<gene>
    <name evidence="2" type="ORF">FLP08_15715</name>
</gene>
<comment type="caution">
    <text evidence="2">The sequence shown here is derived from an EMBL/GenBank/DDBJ whole genome shotgun (WGS) entry which is preliminary data.</text>
</comment>
<evidence type="ECO:0000313" key="3">
    <source>
        <dbReference type="Proteomes" id="UP000460416"/>
    </source>
</evidence>
<keyword evidence="3" id="KW-1185">Reference proteome</keyword>
<organism evidence="2 3">
    <name type="scientific">Christiangramia aestuarii</name>
    <dbReference type="NCBI Taxonomy" id="1028746"/>
    <lineage>
        <taxon>Bacteria</taxon>
        <taxon>Pseudomonadati</taxon>
        <taxon>Bacteroidota</taxon>
        <taxon>Flavobacteriia</taxon>
        <taxon>Flavobacteriales</taxon>
        <taxon>Flavobacteriaceae</taxon>
        <taxon>Christiangramia</taxon>
    </lineage>
</organism>
<evidence type="ECO:0000256" key="1">
    <source>
        <dbReference type="SAM" id="Phobius"/>
    </source>
</evidence>
<dbReference type="Proteomes" id="UP000460416">
    <property type="component" value="Unassembled WGS sequence"/>
</dbReference>
<keyword evidence="1" id="KW-0812">Transmembrane</keyword>
<reference evidence="2 3" key="1">
    <citation type="submission" date="2019-07" db="EMBL/GenBank/DDBJ databases">
        <title>Gramella aestuarii sp. nov., isolated from a tidal flat, and emended description of Gramella echinicola.</title>
        <authorList>
            <person name="Liu L."/>
        </authorList>
    </citation>
    <scope>NUCLEOTIDE SEQUENCE [LARGE SCALE GENOMIC DNA]</scope>
    <source>
        <strain evidence="2 3">BS12</strain>
    </source>
</reference>
<feature type="transmembrane region" description="Helical" evidence="1">
    <location>
        <begin position="15"/>
        <end position="41"/>
    </location>
</feature>
<keyword evidence="1" id="KW-1133">Transmembrane helix</keyword>
<feature type="non-terminal residue" evidence="2">
    <location>
        <position position="88"/>
    </location>
</feature>
<proteinExistence type="predicted"/>